<proteinExistence type="predicted"/>
<accession>A0A6C0LAF4</accession>
<reference evidence="2" key="1">
    <citation type="journal article" date="2020" name="Nature">
        <title>Giant virus diversity and host interactions through global metagenomics.</title>
        <authorList>
            <person name="Schulz F."/>
            <person name="Roux S."/>
            <person name="Paez-Espino D."/>
            <person name="Jungbluth S."/>
            <person name="Walsh D.A."/>
            <person name="Denef V.J."/>
            <person name="McMahon K.D."/>
            <person name="Konstantinidis K.T."/>
            <person name="Eloe-Fadrosh E.A."/>
            <person name="Kyrpides N.C."/>
            <person name="Woyke T."/>
        </authorList>
    </citation>
    <scope>NUCLEOTIDE SEQUENCE</scope>
    <source>
        <strain evidence="2">GVMAG-M-3300027769-26</strain>
    </source>
</reference>
<feature type="transmembrane region" description="Helical" evidence="1">
    <location>
        <begin position="23"/>
        <end position="43"/>
    </location>
</feature>
<keyword evidence="1" id="KW-1133">Transmembrane helix</keyword>
<keyword evidence="1" id="KW-0472">Membrane</keyword>
<sequence>MRNCSVFNNELRGTIDNQGNENILVSTCIYIAIKGLNILFLLLKW</sequence>
<dbReference type="AlphaFoldDB" id="A0A6C0LAF4"/>
<protein>
    <submittedName>
        <fullName evidence="2">Uncharacterized protein</fullName>
    </submittedName>
</protein>
<evidence type="ECO:0000313" key="2">
    <source>
        <dbReference type="EMBL" id="QHU27946.1"/>
    </source>
</evidence>
<dbReference type="EMBL" id="MN740466">
    <property type="protein sequence ID" value="QHU27946.1"/>
    <property type="molecule type" value="Genomic_DNA"/>
</dbReference>
<keyword evidence="1" id="KW-0812">Transmembrane</keyword>
<name>A0A6C0LAF4_9ZZZZ</name>
<evidence type="ECO:0000256" key="1">
    <source>
        <dbReference type="SAM" id="Phobius"/>
    </source>
</evidence>
<organism evidence="2">
    <name type="scientific">viral metagenome</name>
    <dbReference type="NCBI Taxonomy" id="1070528"/>
    <lineage>
        <taxon>unclassified sequences</taxon>
        <taxon>metagenomes</taxon>
        <taxon>organismal metagenomes</taxon>
    </lineage>
</organism>